<evidence type="ECO:0000256" key="5">
    <source>
        <dbReference type="ARBA" id="ARBA00022989"/>
    </source>
</evidence>
<dbReference type="PROSITE" id="PS50928">
    <property type="entry name" value="ABC_TM1"/>
    <property type="match status" value="1"/>
</dbReference>
<feature type="transmembrane region" description="Helical" evidence="7">
    <location>
        <begin position="34"/>
        <end position="53"/>
    </location>
</feature>
<comment type="subcellular location">
    <subcellularLocation>
        <location evidence="1 7">Cell membrane</location>
        <topology evidence="1 7">Multi-pass membrane protein</topology>
    </subcellularLocation>
</comment>
<dbReference type="Pfam" id="PF00528">
    <property type="entry name" value="BPD_transp_1"/>
    <property type="match status" value="1"/>
</dbReference>
<evidence type="ECO:0000256" key="4">
    <source>
        <dbReference type="ARBA" id="ARBA00022692"/>
    </source>
</evidence>
<evidence type="ECO:0000256" key="6">
    <source>
        <dbReference type="ARBA" id="ARBA00023136"/>
    </source>
</evidence>
<feature type="transmembrane region" description="Helical" evidence="7">
    <location>
        <begin position="199"/>
        <end position="224"/>
    </location>
</feature>
<dbReference type="SUPFAM" id="SSF161098">
    <property type="entry name" value="MetI-like"/>
    <property type="match status" value="1"/>
</dbReference>
<evidence type="ECO:0000259" key="8">
    <source>
        <dbReference type="PROSITE" id="PS50928"/>
    </source>
</evidence>
<proteinExistence type="inferred from homology"/>
<dbReference type="InterPro" id="IPR035906">
    <property type="entry name" value="MetI-like_sf"/>
</dbReference>
<feature type="transmembrane region" description="Helical" evidence="7">
    <location>
        <begin position="113"/>
        <end position="133"/>
    </location>
</feature>
<evidence type="ECO:0000313" key="10">
    <source>
        <dbReference type="Proteomes" id="UP000683246"/>
    </source>
</evidence>
<feature type="transmembrane region" description="Helical" evidence="7">
    <location>
        <begin position="153"/>
        <end position="174"/>
    </location>
</feature>
<organism evidence="9 10">
    <name type="scientific">Vallitalea pronyensis</name>
    <dbReference type="NCBI Taxonomy" id="1348613"/>
    <lineage>
        <taxon>Bacteria</taxon>
        <taxon>Bacillati</taxon>
        <taxon>Bacillota</taxon>
        <taxon>Clostridia</taxon>
        <taxon>Lachnospirales</taxon>
        <taxon>Vallitaleaceae</taxon>
        <taxon>Vallitalea</taxon>
    </lineage>
</organism>
<feature type="transmembrane region" description="Helical" evidence="7">
    <location>
        <begin position="256"/>
        <end position="277"/>
    </location>
</feature>
<sequence length="283" mass="31011">MSRNEATIKGIVIYEEISKEPCKPTQPLNIMYKLLWCITGINFIWIISVIYSMTSRVTRSSLEELVSSSETLAAFTTTCTSVGISVIIICMIGIPTAYILAYNTGKIYRILETVTCLPLVLPPSVAGLGMLMAFGTRGFLGSWLASRGIQVPFSFIAIVCTQVFIGMPFFIQILKGKLQSIEKEILEAAKVFGAGHKSLLLSICLPLSIRSIVTGVILCALRGAGEFGATIMFAGNFAGKTQTVTTRIYTLYQYDIMQAVTLAVIQLLVFLVPFMLLKIVVKY</sequence>
<keyword evidence="2 7" id="KW-0813">Transport</keyword>
<name>A0A8J8MLH8_9FIRM</name>
<dbReference type="Gene3D" id="1.10.3720.10">
    <property type="entry name" value="MetI-like"/>
    <property type="match status" value="1"/>
</dbReference>
<keyword evidence="10" id="KW-1185">Reference proteome</keyword>
<gene>
    <name evidence="9" type="ORF">HZI73_16020</name>
</gene>
<feature type="domain" description="ABC transmembrane type-1" evidence="8">
    <location>
        <begin position="75"/>
        <end position="277"/>
    </location>
</feature>
<keyword evidence="5 7" id="KW-1133">Transmembrane helix</keyword>
<keyword evidence="3" id="KW-1003">Cell membrane</keyword>
<dbReference type="Proteomes" id="UP000683246">
    <property type="component" value="Chromosome"/>
</dbReference>
<evidence type="ECO:0000313" key="9">
    <source>
        <dbReference type="EMBL" id="QUI23706.1"/>
    </source>
</evidence>
<evidence type="ECO:0000256" key="7">
    <source>
        <dbReference type="RuleBase" id="RU363032"/>
    </source>
</evidence>
<evidence type="ECO:0000256" key="2">
    <source>
        <dbReference type="ARBA" id="ARBA00022448"/>
    </source>
</evidence>
<dbReference type="KEGG" id="vpy:HZI73_16020"/>
<dbReference type="RefSeq" id="WP_212694391.1">
    <property type="nucleotide sequence ID" value="NZ_CP058649.1"/>
</dbReference>
<dbReference type="GO" id="GO:0005886">
    <property type="term" value="C:plasma membrane"/>
    <property type="evidence" value="ECO:0007669"/>
    <property type="project" value="UniProtKB-SubCell"/>
</dbReference>
<dbReference type="PANTHER" id="PTHR30183:SF3">
    <property type="entry name" value="MOLYBDENUM TRANSPORT SYSTEM PERMEASE PROTEIN MODB"/>
    <property type="match status" value="1"/>
</dbReference>
<feature type="transmembrane region" description="Helical" evidence="7">
    <location>
        <begin position="73"/>
        <end position="101"/>
    </location>
</feature>
<evidence type="ECO:0000256" key="1">
    <source>
        <dbReference type="ARBA" id="ARBA00004651"/>
    </source>
</evidence>
<reference evidence="9" key="1">
    <citation type="submission" date="2020-07" db="EMBL/GenBank/DDBJ databases">
        <title>Vallitalea pronyensis genome.</title>
        <authorList>
            <person name="Postec A."/>
        </authorList>
    </citation>
    <scope>NUCLEOTIDE SEQUENCE</scope>
    <source>
        <strain evidence="9">FatNI3</strain>
    </source>
</reference>
<comment type="similarity">
    <text evidence="7">Belongs to the binding-protein-dependent transport system permease family.</text>
</comment>
<dbReference type="GO" id="GO:0055085">
    <property type="term" value="P:transmembrane transport"/>
    <property type="evidence" value="ECO:0007669"/>
    <property type="project" value="InterPro"/>
</dbReference>
<keyword evidence="4 7" id="KW-0812">Transmembrane</keyword>
<keyword evidence="6 7" id="KW-0472">Membrane</keyword>
<dbReference type="AlphaFoldDB" id="A0A8J8MLH8"/>
<protein>
    <submittedName>
        <fullName evidence="9">ABC transporter permease subunit</fullName>
    </submittedName>
</protein>
<dbReference type="CDD" id="cd06261">
    <property type="entry name" value="TM_PBP2"/>
    <property type="match status" value="1"/>
</dbReference>
<accession>A0A8J8MLH8</accession>
<dbReference type="PANTHER" id="PTHR30183">
    <property type="entry name" value="MOLYBDENUM TRANSPORT SYSTEM PERMEASE PROTEIN MODB"/>
    <property type="match status" value="1"/>
</dbReference>
<dbReference type="InterPro" id="IPR000515">
    <property type="entry name" value="MetI-like"/>
</dbReference>
<evidence type="ECO:0000256" key="3">
    <source>
        <dbReference type="ARBA" id="ARBA00022475"/>
    </source>
</evidence>
<dbReference type="EMBL" id="CP058649">
    <property type="protein sequence ID" value="QUI23706.1"/>
    <property type="molecule type" value="Genomic_DNA"/>
</dbReference>